<evidence type="ECO:0000259" key="3">
    <source>
        <dbReference type="Pfam" id="PF02397"/>
    </source>
</evidence>
<evidence type="ECO:0000313" key="4">
    <source>
        <dbReference type="EMBL" id="MDZ5759574.1"/>
    </source>
</evidence>
<evidence type="ECO:0000313" key="5">
    <source>
        <dbReference type="Proteomes" id="UP001290462"/>
    </source>
</evidence>
<proteinExistence type="inferred from homology"/>
<evidence type="ECO:0000256" key="2">
    <source>
        <dbReference type="SAM" id="Phobius"/>
    </source>
</evidence>
<dbReference type="EMBL" id="JAVBVO010000003">
    <property type="protein sequence ID" value="MDZ5759574.1"/>
    <property type="molecule type" value="Genomic_DNA"/>
</dbReference>
<feature type="transmembrane region" description="Helical" evidence="2">
    <location>
        <begin position="21"/>
        <end position="45"/>
    </location>
</feature>
<feature type="domain" description="Bacterial sugar transferase" evidence="3">
    <location>
        <begin position="20"/>
        <end position="205"/>
    </location>
</feature>
<reference evidence="4" key="1">
    <citation type="submission" date="2023-08" db="EMBL/GenBank/DDBJ databases">
        <title>Genomic characterization of piscicolin 126 produced by Carnobacterium maltaromaticum CM22 strain isolated from salmon (Salmo salar).</title>
        <authorList>
            <person name="Gonzalez-Gragera E."/>
            <person name="Garcia-Lopez J.D."/>
            <person name="Teso-Perez C."/>
            <person name="Gimenez-Hernandez I."/>
            <person name="Peralta-Sanchez J.M."/>
            <person name="Valdivia E."/>
            <person name="Montalban-Lopez M."/>
            <person name="Martin-Platero A.M."/>
            <person name="Banos A."/>
            <person name="Martinez-Bueno M."/>
        </authorList>
    </citation>
    <scope>NUCLEOTIDE SEQUENCE</scope>
    <source>
        <strain evidence="4">CM22</strain>
    </source>
</reference>
<evidence type="ECO:0000256" key="1">
    <source>
        <dbReference type="ARBA" id="ARBA00006464"/>
    </source>
</evidence>
<organism evidence="4 5">
    <name type="scientific">Carnobacterium maltaromaticum</name>
    <name type="common">Carnobacterium piscicola</name>
    <dbReference type="NCBI Taxonomy" id="2751"/>
    <lineage>
        <taxon>Bacteria</taxon>
        <taxon>Bacillati</taxon>
        <taxon>Bacillota</taxon>
        <taxon>Bacilli</taxon>
        <taxon>Lactobacillales</taxon>
        <taxon>Carnobacteriaceae</taxon>
        <taxon>Carnobacterium</taxon>
    </lineage>
</organism>
<dbReference type="InterPro" id="IPR003362">
    <property type="entry name" value="Bact_transf"/>
</dbReference>
<dbReference type="AlphaFoldDB" id="A0AAW9JY67"/>
<dbReference type="Proteomes" id="UP001290462">
    <property type="component" value="Unassembled WGS sequence"/>
</dbReference>
<dbReference type="EC" id="2.7.8.-" evidence="4"/>
<sequence>MEITRKNAKKNWKYSNRIIRYSDLFFALIAIVISSPILLIIAVWIKLEDPKGSIFFKQKRIGKYGKPFLIYKFRSMYHGSEDLLEELKNNNEMNGHMFKIKNDPRITKVGGIIRRLSLDELPQLVNVLKGDMCLVGPRPGLESEYEKYSTYDLQRIQVKPGCTGLWQVSGRNQLTFEEMVELDLYYIKHQSLRLNLKIILRTFKEFTYKGSGY</sequence>
<gene>
    <name evidence="4" type="ORF">RAK27_12995</name>
</gene>
<name>A0AAW9JY67_CARML</name>
<keyword evidence="2" id="KW-0812">Transmembrane</keyword>
<accession>A0AAW9JY67</accession>
<dbReference type="GO" id="GO:0016780">
    <property type="term" value="F:phosphotransferase activity, for other substituted phosphate groups"/>
    <property type="evidence" value="ECO:0007669"/>
    <property type="project" value="TreeGrafter"/>
</dbReference>
<dbReference type="Pfam" id="PF02397">
    <property type="entry name" value="Bac_transf"/>
    <property type="match status" value="1"/>
</dbReference>
<dbReference type="PANTHER" id="PTHR30576:SF10">
    <property type="entry name" value="SLL5057 PROTEIN"/>
    <property type="match status" value="1"/>
</dbReference>
<dbReference type="RefSeq" id="WP_322809288.1">
    <property type="nucleotide sequence ID" value="NZ_JAVBVO010000003.1"/>
</dbReference>
<keyword evidence="2" id="KW-1133">Transmembrane helix</keyword>
<protein>
    <submittedName>
        <fullName evidence="4">Sugar transferase</fullName>
        <ecNumber evidence="4">2.7.8.-</ecNumber>
    </submittedName>
</protein>
<keyword evidence="2" id="KW-0472">Membrane</keyword>
<keyword evidence="4" id="KW-0808">Transferase</keyword>
<dbReference type="PANTHER" id="PTHR30576">
    <property type="entry name" value="COLANIC BIOSYNTHESIS UDP-GLUCOSE LIPID CARRIER TRANSFERASE"/>
    <property type="match status" value="1"/>
</dbReference>
<comment type="caution">
    <text evidence="4">The sequence shown here is derived from an EMBL/GenBank/DDBJ whole genome shotgun (WGS) entry which is preliminary data.</text>
</comment>
<comment type="similarity">
    <text evidence="1">Belongs to the bacterial sugar transferase family.</text>
</comment>